<dbReference type="PANTHER" id="PTHR43845">
    <property type="entry name" value="BLR5969 PROTEIN"/>
    <property type="match status" value="1"/>
</dbReference>
<dbReference type="PANTHER" id="PTHR43845:SF1">
    <property type="entry name" value="BLR5969 PROTEIN"/>
    <property type="match status" value="1"/>
</dbReference>
<accession>A0A640VW39</accession>
<sequence length="412" mass="44263">MQHSGFDAQKFNAMIGAYQAAGYPFDLAPVQSYEDFTATYAPSTKADLRKMSDALVAGGHLTGCYVVATSGSTEPPVIMGSRILHGATEDSYPYQARQLLEEHIFGSGDIAANLLTPGCFGQNYEGMSRVLEAVGATILPVGRMETMDDPATLLELLSTFGVNTLVGSPTGIIQLAHLAETRGVALPVRKVVFMGEAFHASKRSYLREVWPGCDIYSVYGASELGFVGVNTPTQAEREHIILSQWFFFEVDADGALLVTDLKSPMLPILRYRIGDRAQLVAHEAGPRLRLDGRCDSNFSLGGARVGVGQIRRRLETQGCLVDDLQITLSTDALGRDVLQLACTGLDAPFAARCESAVLGIPAIAAAVGRGVCSLHLTGAAERHHTARGKTPLLHDRRETHREMALQSTGTDA</sequence>
<proteinExistence type="predicted"/>
<dbReference type="RefSeq" id="WP_159979532.1">
    <property type="nucleotide sequence ID" value="NZ_BLIV01000007.1"/>
</dbReference>
<dbReference type="OrthoDB" id="580775at2"/>
<gene>
    <name evidence="2" type="ORF">So717_33630</name>
</gene>
<dbReference type="AlphaFoldDB" id="A0A640VW39"/>
<organism evidence="2 3">
    <name type="scientific">Roseobacter cerasinus</name>
    <dbReference type="NCBI Taxonomy" id="2602289"/>
    <lineage>
        <taxon>Bacteria</taxon>
        <taxon>Pseudomonadati</taxon>
        <taxon>Pseudomonadota</taxon>
        <taxon>Alphaproteobacteria</taxon>
        <taxon>Rhodobacterales</taxon>
        <taxon>Roseobacteraceae</taxon>
        <taxon>Roseobacter</taxon>
    </lineage>
</organism>
<name>A0A640VW39_9RHOB</name>
<dbReference type="Gene3D" id="3.40.50.12780">
    <property type="entry name" value="N-terminal domain of ligase-like"/>
    <property type="match status" value="1"/>
</dbReference>
<feature type="domain" description="AMP-dependent synthetase/ligase" evidence="1">
    <location>
        <begin position="134"/>
        <end position="234"/>
    </location>
</feature>
<evidence type="ECO:0000313" key="2">
    <source>
        <dbReference type="EMBL" id="GFE51610.1"/>
    </source>
</evidence>
<keyword evidence="3" id="KW-1185">Reference proteome</keyword>
<dbReference type="Proteomes" id="UP000436522">
    <property type="component" value="Unassembled WGS sequence"/>
</dbReference>
<protein>
    <recommendedName>
        <fullName evidence="1">AMP-dependent synthetase/ligase domain-containing protein</fullName>
    </recommendedName>
</protein>
<dbReference type="InterPro" id="IPR042099">
    <property type="entry name" value="ANL_N_sf"/>
</dbReference>
<dbReference type="SUPFAM" id="SSF56801">
    <property type="entry name" value="Acetyl-CoA synthetase-like"/>
    <property type="match status" value="1"/>
</dbReference>
<dbReference type="EMBL" id="BLIV01000007">
    <property type="protein sequence ID" value="GFE51610.1"/>
    <property type="molecule type" value="Genomic_DNA"/>
</dbReference>
<evidence type="ECO:0000259" key="1">
    <source>
        <dbReference type="Pfam" id="PF00501"/>
    </source>
</evidence>
<dbReference type="Pfam" id="PF00501">
    <property type="entry name" value="AMP-binding"/>
    <property type="match status" value="1"/>
</dbReference>
<evidence type="ECO:0000313" key="3">
    <source>
        <dbReference type="Proteomes" id="UP000436522"/>
    </source>
</evidence>
<comment type="caution">
    <text evidence="2">The sequence shown here is derived from an EMBL/GenBank/DDBJ whole genome shotgun (WGS) entry which is preliminary data.</text>
</comment>
<reference evidence="2 3" key="1">
    <citation type="submission" date="2019-12" db="EMBL/GenBank/DDBJ databases">
        <title>Roseobacter cerasinus sp. nov., isolated from seawater around aquaculture.</title>
        <authorList>
            <person name="Muramatsu S."/>
            <person name="Takabe Y."/>
            <person name="Mori K."/>
            <person name="Takaichi S."/>
            <person name="Hanada S."/>
        </authorList>
    </citation>
    <scope>NUCLEOTIDE SEQUENCE [LARGE SCALE GENOMIC DNA]</scope>
    <source>
        <strain evidence="2 3">AI77</strain>
    </source>
</reference>
<dbReference type="InterPro" id="IPR000873">
    <property type="entry name" value="AMP-dep_synth/lig_dom"/>
</dbReference>